<evidence type="ECO:0000256" key="3">
    <source>
        <dbReference type="ARBA" id="ARBA00013194"/>
    </source>
</evidence>
<dbReference type="Gene3D" id="2.60.120.340">
    <property type="entry name" value="Nucleoplasmin core domain"/>
    <property type="match status" value="1"/>
</dbReference>
<dbReference type="VEuPathDB" id="FungiDB:BD410DRAFT_901546"/>
<evidence type="ECO:0000256" key="5">
    <source>
        <dbReference type="ARBA" id="ARBA00023235"/>
    </source>
</evidence>
<comment type="similarity">
    <text evidence="2">Belongs to the FKBP-type PPIase family. FKBP3/4 subfamily.</text>
</comment>
<reference evidence="9 10" key="1">
    <citation type="submission" date="2018-06" db="EMBL/GenBank/DDBJ databases">
        <title>A transcriptomic atlas of mushroom development highlights an independent origin of complex multicellularity.</title>
        <authorList>
            <consortium name="DOE Joint Genome Institute"/>
            <person name="Krizsan K."/>
            <person name="Almasi E."/>
            <person name="Merenyi Z."/>
            <person name="Sahu N."/>
            <person name="Viragh M."/>
            <person name="Koszo T."/>
            <person name="Mondo S."/>
            <person name="Kiss B."/>
            <person name="Balint B."/>
            <person name="Kues U."/>
            <person name="Barry K."/>
            <person name="Hegedus J.C."/>
            <person name="Henrissat B."/>
            <person name="Johnson J."/>
            <person name="Lipzen A."/>
            <person name="Ohm R."/>
            <person name="Nagy I."/>
            <person name="Pangilinan J."/>
            <person name="Yan J."/>
            <person name="Xiong Y."/>
            <person name="Grigoriev I.V."/>
            <person name="Hibbett D.S."/>
            <person name="Nagy L.G."/>
        </authorList>
    </citation>
    <scope>NUCLEOTIDE SEQUENCE [LARGE SCALE GENOMIC DNA]</scope>
    <source>
        <strain evidence="9 10">SZMC22713</strain>
    </source>
</reference>
<dbReference type="PIRSF" id="PIRSF001473">
    <property type="entry name" value="FK506-bp_FPR3"/>
    <property type="match status" value="1"/>
</dbReference>
<dbReference type="PANTHER" id="PTHR43811:SF19">
    <property type="entry name" value="39 KDA FK506-BINDING NUCLEAR PROTEIN"/>
    <property type="match status" value="1"/>
</dbReference>
<evidence type="ECO:0000256" key="1">
    <source>
        <dbReference type="ARBA" id="ARBA00000971"/>
    </source>
</evidence>
<dbReference type="InterPro" id="IPR041232">
    <property type="entry name" value="NPL"/>
</dbReference>
<dbReference type="GO" id="GO:0005730">
    <property type="term" value="C:nucleolus"/>
    <property type="evidence" value="ECO:0007669"/>
    <property type="project" value="TreeGrafter"/>
</dbReference>
<dbReference type="InterPro" id="IPR046357">
    <property type="entry name" value="PPIase_dom_sf"/>
</dbReference>
<evidence type="ECO:0000256" key="2">
    <source>
        <dbReference type="ARBA" id="ARBA00007838"/>
    </source>
</evidence>
<feature type="compositionally biased region" description="Basic residues" evidence="7">
    <location>
        <begin position="185"/>
        <end position="195"/>
    </location>
</feature>
<protein>
    <recommendedName>
        <fullName evidence="3 6">peptidylprolyl isomerase</fullName>
        <ecNumber evidence="3 6">5.2.1.8</ecNumber>
    </recommendedName>
</protein>
<dbReference type="PANTHER" id="PTHR43811">
    <property type="entry name" value="FKBP-TYPE PEPTIDYL-PROLYL CIS-TRANS ISOMERASE FKPA"/>
    <property type="match status" value="1"/>
</dbReference>
<sequence>MSISIAIWSLVVAPGKKATFSPVGDVRILNVALGEKIADETSRTTVKLTYDAPTSSDDDEPARVTTILCSLTPGKIEQANLDIVLAEQEDFEIEVVGKNTVYLTGNYIDQTVANGPDDFDDMSSEDEFDLRDVSSDVEIDPNELEVPSDTDAERFEEVTSDANSSSLKRKSDAMDVEPTSAAEKKSKKEKKKEKKLKAADGTAVAAGETPEKPASKANGEKKEKEKKKKEKDGSSPAKEAGEKKVVEGGLKIEDKKVGTGPKAKKGDKVSMRYIGKLDNGKVFDKNTNGKPFIFSLGGGEVIKGWDEGILGMQPGGERLLVVPPKLGYGNRKSADIPAGSTLTFEVKLLEIK</sequence>
<dbReference type="Gene3D" id="3.10.50.40">
    <property type="match status" value="1"/>
</dbReference>
<evidence type="ECO:0000256" key="4">
    <source>
        <dbReference type="ARBA" id="ARBA00023110"/>
    </source>
</evidence>
<dbReference type="PROSITE" id="PS50059">
    <property type="entry name" value="FKBP_PPIASE"/>
    <property type="match status" value="1"/>
</dbReference>
<proteinExistence type="inferred from homology"/>
<dbReference type="EMBL" id="ML170224">
    <property type="protein sequence ID" value="TDL17300.1"/>
    <property type="molecule type" value="Genomic_DNA"/>
</dbReference>
<name>A0A4Y7PS13_9AGAM</name>
<dbReference type="EC" id="5.2.1.8" evidence="3 6"/>
<organism evidence="9 10">
    <name type="scientific">Rickenella mellea</name>
    <dbReference type="NCBI Taxonomy" id="50990"/>
    <lineage>
        <taxon>Eukaryota</taxon>
        <taxon>Fungi</taxon>
        <taxon>Dikarya</taxon>
        <taxon>Basidiomycota</taxon>
        <taxon>Agaricomycotina</taxon>
        <taxon>Agaricomycetes</taxon>
        <taxon>Hymenochaetales</taxon>
        <taxon>Rickenellaceae</taxon>
        <taxon>Rickenella</taxon>
    </lineage>
</organism>
<comment type="catalytic activity">
    <reaction evidence="1 6">
        <text>[protein]-peptidylproline (omega=180) = [protein]-peptidylproline (omega=0)</text>
        <dbReference type="Rhea" id="RHEA:16237"/>
        <dbReference type="Rhea" id="RHEA-COMP:10747"/>
        <dbReference type="Rhea" id="RHEA-COMP:10748"/>
        <dbReference type="ChEBI" id="CHEBI:83833"/>
        <dbReference type="ChEBI" id="CHEBI:83834"/>
        <dbReference type="EC" id="5.2.1.8"/>
    </reaction>
</comment>
<keyword evidence="4 6" id="KW-0697">Rotamase</keyword>
<dbReference type="GO" id="GO:0003755">
    <property type="term" value="F:peptidyl-prolyl cis-trans isomerase activity"/>
    <property type="evidence" value="ECO:0007669"/>
    <property type="project" value="UniProtKB-KW"/>
</dbReference>
<feature type="compositionally biased region" description="Basic and acidic residues" evidence="7">
    <location>
        <begin position="209"/>
        <end position="223"/>
    </location>
</feature>
<feature type="region of interest" description="Disordered" evidence="7">
    <location>
        <begin position="142"/>
        <end position="246"/>
    </location>
</feature>
<gene>
    <name evidence="9" type="ORF">BD410DRAFT_901546</name>
</gene>
<evidence type="ECO:0000256" key="6">
    <source>
        <dbReference type="PROSITE-ProRule" id="PRU00277"/>
    </source>
</evidence>
<accession>A0A4Y7PS13</accession>
<dbReference type="Proteomes" id="UP000294933">
    <property type="component" value="Unassembled WGS sequence"/>
</dbReference>
<dbReference type="GO" id="GO:0000785">
    <property type="term" value="C:chromatin"/>
    <property type="evidence" value="ECO:0007669"/>
    <property type="project" value="TreeGrafter"/>
</dbReference>
<dbReference type="InterPro" id="IPR023566">
    <property type="entry name" value="PPIase_Fpr3/Fpr4-like"/>
</dbReference>
<dbReference type="SUPFAM" id="SSF54534">
    <property type="entry name" value="FKBP-like"/>
    <property type="match status" value="1"/>
</dbReference>
<dbReference type="AlphaFoldDB" id="A0A4Y7PS13"/>
<dbReference type="OrthoDB" id="77911at2759"/>
<evidence type="ECO:0000313" key="9">
    <source>
        <dbReference type="EMBL" id="TDL17300.1"/>
    </source>
</evidence>
<keyword evidence="10" id="KW-1185">Reference proteome</keyword>
<evidence type="ECO:0000256" key="7">
    <source>
        <dbReference type="SAM" id="MobiDB-lite"/>
    </source>
</evidence>
<dbReference type="Pfam" id="PF00254">
    <property type="entry name" value="FKBP_C"/>
    <property type="match status" value="1"/>
</dbReference>
<keyword evidence="5 6" id="KW-0413">Isomerase</keyword>
<dbReference type="Pfam" id="PF17800">
    <property type="entry name" value="NPL"/>
    <property type="match status" value="1"/>
</dbReference>
<dbReference type="FunFam" id="3.10.50.40:FF:000006">
    <property type="entry name" value="Peptidyl-prolyl cis-trans isomerase"/>
    <property type="match status" value="1"/>
</dbReference>
<evidence type="ECO:0000313" key="10">
    <source>
        <dbReference type="Proteomes" id="UP000294933"/>
    </source>
</evidence>
<feature type="domain" description="PPIase FKBP-type" evidence="8">
    <location>
        <begin position="266"/>
        <end position="352"/>
    </location>
</feature>
<dbReference type="InterPro" id="IPR001179">
    <property type="entry name" value="PPIase_FKBP_dom"/>
</dbReference>
<dbReference type="STRING" id="50990.A0A4Y7PS13"/>
<evidence type="ECO:0000259" key="8">
    <source>
        <dbReference type="PROSITE" id="PS50059"/>
    </source>
</evidence>